<name>A0ABS1UWP6_9PROT</name>
<keyword evidence="1" id="KW-0472">Membrane</keyword>
<accession>A0ABS1UWP6</accession>
<evidence type="ECO:0000313" key="3">
    <source>
        <dbReference type="Proteomes" id="UP000606490"/>
    </source>
</evidence>
<organism evidence="2 3">
    <name type="scientific">Belnapia mucosa</name>
    <dbReference type="NCBI Taxonomy" id="2804532"/>
    <lineage>
        <taxon>Bacteria</taxon>
        <taxon>Pseudomonadati</taxon>
        <taxon>Pseudomonadota</taxon>
        <taxon>Alphaproteobacteria</taxon>
        <taxon>Acetobacterales</taxon>
        <taxon>Roseomonadaceae</taxon>
        <taxon>Belnapia</taxon>
    </lineage>
</organism>
<gene>
    <name evidence="2" type="ORF">JMJ55_01080</name>
</gene>
<feature type="transmembrane region" description="Helical" evidence="1">
    <location>
        <begin position="71"/>
        <end position="88"/>
    </location>
</feature>
<dbReference type="RefSeq" id="WP_202823636.1">
    <property type="nucleotide sequence ID" value="NZ_JAEUXJ010000001.1"/>
</dbReference>
<sequence length="95" mass="10049">MMARPDSRGAGRALDALNFCLADVRDGLGPYLAIYLLAVHHWDQASIGIALSASAIAGLFGALFPIVTADFSLAAIAAVGTLLFWWMMPETSPAR</sequence>
<reference evidence="2 3" key="1">
    <citation type="submission" date="2021-01" db="EMBL/GenBank/DDBJ databases">
        <title>Belnapia mucosa sp. nov. and Belnapia arida sp. nov., isolated from the Tabernas Desert (Almeria, Spain).</title>
        <authorList>
            <person name="Molina-Menor E."/>
            <person name="Vidal-Verdu A."/>
            <person name="Calonge A."/>
            <person name="Satari L."/>
            <person name="Pereto Magraner J."/>
            <person name="Porcar Miralles M."/>
        </authorList>
    </citation>
    <scope>NUCLEOTIDE SEQUENCE [LARGE SCALE GENOMIC DNA]</scope>
    <source>
        <strain evidence="2 3">T6</strain>
    </source>
</reference>
<evidence type="ECO:0000313" key="2">
    <source>
        <dbReference type="EMBL" id="MBL6453894.1"/>
    </source>
</evidence>
<evidence type="ECO:0000256" key="1">
    <source>
        <dbReference type="SAM" id="Phobius"/>
    </source>
</evidence>
<comment type="caution">
    <text evidence="2">The sequence shown here is derived from an EMBL/GenBank/DDBJ whole genome shotgun (WGS) entry which is preliminary data.</text>
</comment>
<dbReference type="PANTHER" id="PTHR23539:SF1">
    <property type="entry name" value="MAJOR FACILITATOR SUPERFAMILY (MFS) PROFILE DOMAIN-CONTAINING PROTEIN"/>
    <property type="match status" value="1"/>
</dbReference>
<keyword evidence="3" id="KW-1185">Reference proteome</keyword>
<feature type="transmembrane region" description="Helical" evidence="1">
    <location>
        <begin position="45"/>
        <end position="64"/>
    </location>
</feature>
<keyword evidence="1" id="KW-1133">Transmembrane helix</keyword>
<dbReference type="SUPFAM" id="SSF103473">
    <property type="entry name" value="MFS general substrate transporter"/>
    <property type="match status" value="1"/>
</dbReference>
<protein>
    <submittedName>
        <fullName evidence="2">Uncharacterized protein</fullName>
    </submittedName>
</protein>
<proteinExistence type="predicted"/>
<dbReference type="PANTHER" id="PTHR23539">
    <property type="entry name" value="MFS TRANSPORTER"/>
    <property type="match status" value="1"/>
</dbReference>
<dbReference type="Proteomes" id="UP000606490">
    <property type="component" value="Unassembled WGS sequence"/>
</dbReference>
<dbReference type="EMBL" id="JAEUXJ010000001">
    <property type="protein sequence ID" value="MBL6453894.1"/>
    <property type="molecule type" value="Genomic_DNA"/>
</dbReference>
<keyword evidence="1" id="KW-0812">Transmembrane</keyword>
<dbReference type="InterPro" id="IPR036259">
    <property type="entry name" value="MFS_trans_sf"/>
</dbReference>